<gene>
    <name evidence="2" type="ORF">PVAP13_5KG440707</name>
</gene>
<accession>A0A8T0STU0</accession>
<proteinExistence type="predicted"/>
<reference evidence="2" key="1">
    <citation type="submission" date="2020-05" db="EMBL/GenBank/DDBJ databases">
        <title>WGS assembly of Panicum virgatum.</title>
        <authorList>
            <person name="Lovell J.T."/>
            <person name="Jenkins J."/>
            <person name="Shu S."/>
            <person name="Juenger T.E."/>
            <person name="Schmutz J."/>
        </authorList>
    </citation>
    <scope>NUCLEOTIDE SEQUENCE</scope>
    <source>
        <strain evidence="2">AP13</strain>
    </source>
</reference>
<feature type="region of interest" description="Disordered" evidence="1">
    <location>
        <begin position="1"/>
        <end position="67"/>
    </location>
</feature>
<organism evidence="2 3">
    <name type="scientific">Panicum virgatum</name>
    <name type="common">Blackwell switchgrass</name>
    <dbReference type="NCBI Taxonomy" id="38727"/>
    <lineage>
        <taxon>Eukaryota</taxon>
        <taxon>Viridiplantae</taxon>
        <taxon>Streptophyta</taxon>
        <taxon>Embryophyta</taxon>
        <taxon>Tracheophyta</taxon>
        <taxon>Spermatophyta</taxon>
        <taxon>Magnoliopsida</taxon>
        <taxon>Liliopsida</taxon>
        <taxon>Poales</taxon>
        <taxon>Poaceae</taxon>
        <taxon>PACMAD clade</taxon>
        <taxon>Panicoideae</taxon>
        <taxon>Panicodae</taxon>
        <taxon>Paniceae</taxon>
        <taxon>Panicinae</taxon>
        <taxon>Panicum</taxon>
        <taxon>Panicum sect. Hiantes</taxon>
    </lineage>
</organism>
<evidence type="ECO:0000256" key="1">
    <source>
        <dbReference type="SAM" id="MobiDB-lite"/>
    </source>
</evidence>
<feature type="compositionally biased region" description="Low complexity" evidence="1">
    <location>
        <begin position="18"/>
        <end position="31"/>
    </location>
</feature>
<dbReference type="EMBL" id="CM029045">
    <property type="protein sequence ID" value="KAG2601537.1"/>
    <property type="molecule type" value="Genomic_DNA"/>
</dbReference>
<feature type="compositionally biased region" description="Basic residues" evidence="1">
    <location>
        <begin position="48"/>
        <end position="62"/>
    </location>
</feature>
<name>A0A8T0STU0_PANVG</name>
<dbReference type="Proteomes" id="UP000823388">
    <property type="component" value="Chromosome 5K"/>
</dbReference>
<feature type="compositionally biased region" description="Basic residues" evidence="1">
    <location>
        <begin position="32"/>
        <end position="41"/>
    </location>
</feature>
<sequence length="106" mass="11894">MRDLIQASPLVRKPRRAAPPASGSASPSPSSWRRRTQRACRPRGACGGRRRHLPSRKRHHHDAGRLPIDAEEAHAARTVASPYLRLRRRSFPGQVTGPPLLQMRAR</sequence>
<evidence type="ECO:0000313" key="3">
    <source>
        <dbReference type="Proteomes" id="UP000823388"/>
    </source>
</evidence>
<keyword evidence="3" id="KW-1185">Reference proteome</keyword>
<evidence type="ECO:0000313" key="2">
    <source>
        <dbReference type="EMBL" id="KAG2601537.1"/>
    </source>
</evidence>
<comment type="caution">
    <text evidence="2">The sequence shown here is derived from an EMBL/GenBank/DDBJ whole genome shotgun (WGS) entry which is preliminary data.</text>
</comment>
<dbReference type="AlphaFoldDB" id="A0A8T0STU0"/>
<protein>
    <submittedName>
        <fullName evidence="2">Uncharacterized protein</fullName>
    </submittedName>
</protein>